<proteinExistence type="predicted"/>
<dbReference type="Proteomes" id="UP000308149">
    <property type="component" value="Chromosome"/>
</dbReference>
<protein>
    <submittedName>
        <fullName evidence="1">Uncharacterized protein</fullName>
    </submittedName>
</protein>
<organism evidence="1 2">
    <name type="scientific">Thermomonas aquatica</name>
    <dbReference type="NCBI Taxonomy" id="2202149"/>
    <lineage>
        <taxon>Bacteria</taxon>
        <taxon>Pseudomonadati</taxon>
        <taxon>Pseudomonadota</taxon>
        <taxon>Gammaproteobacteria</taxon>
        <taxon>Lysobacterales</taxon>
        <taxon>Lysobacteraceae</taxon>
        <taxon>Thermomonas</taxon>
    </lineage>
</organism>
<dbReference type="KEGG" id="thes:FHQ07_06600"/>
<dbReference type="OrthoDB" id="6402880at2"/>
<sequence>MDPRVARLKTPQDCERFAKNADALNEPELAKAAKRRAVELRALEHGAESDAEREALEAIYAVEEIATQRNGRKTKASRTWQSITRYGILPTVERVVSRAKATDAYNDLVELGLDEFTFESVVIKYPDLFKAETVERAKERINARRA</sequence>
<keyword evidence="2" id="KW-1185">Reference proteome</keyword>
<accession>A0A5B7ZPY5</accession>
<dbReference type="EMBL" id="CP040871">
    <property type="protein sequence ID" value="QDA57008.1"/>
    <property type="molecule type" value="Genomic_DNA"/>
</dbReference>
<gene>
    <name evidence="1" type="ORF">FHQ07_06600</name>
</gene>
<evidence type="ECO:0000313" key="2">
    <source>
        <dbReference type="Proteomes" id="UP000308149"/>
    </source>
</evidence>
<reference evidence="1 2" key="1">
    <citation type="submission" date="2019-06" db="EMBL/GenBank/DDBJ databases">
        <title>Thermomonas aquatica sp. nov., isolated from an industrial wastewater treatment plant.</title>
        <authorList>
            <person name="Jeon J.H."/>
            <person name="Park D.-S."/>
        </authorList>
    </citation>
    <scope>NUCLEOTIDE SEQUENCE [LARGE SCALE GENOMIC DNA]</scope>
    <source>
        <strain evidence="1 2">SY21</strain>
    </source>
</reference>
<dbReference type="RefSeq" id="WP_139716060.1">
    <property type="nucleotide sequence ID" value="NZ_CP040871.1"/>
</dbReference>
<evidence type="ECO:0000313" key="1">
    <source>
        <dbReference type="EMBL" id="QDA57008.1"/>
    </source>
</evidence>
<dbReference type="AlphaFoldDB" id="A0A5B7ZPY5"/>
<name>A0A5B7ZPY5_9GAMM</name>